<keyword evidence="2" id="KW-1185">Reference proteome</keyword>
<dbReference type="EMBL" id="WMII01000002">
    <property type="protein sequence ID" value="MTH63230.1"/>
    <property type="molecule type" value="Genomic_DNA"/>
</dbReference>
<dbReference type="Gene3D" id="3.40.50.2000">
    <property type="entry name" value="Glycogen Phosphorylase B"/>
    <property type="match status" value="1"/>
</dbReference>
<name>A0A6L6IW02_9RHOB</name>
<dbReference type="Pfam" id="PF13692">
    <property type="entry name" value="Glyco_trans_1_4"/>
    <property type="match status" value="1"/>
</dbReference>
<accession>A0A6L6IW02</accession>
<sequence length="414" mass="44960">MSSQNPELTLFAAVPAARAQDGRLLLDDKFASGMALHARQWPGPVRAVMRDMGAEALPFASAIDPATLNFQVTLLPPDAPLETALGQAPGVILASADMTEQLGLGDAARARGLSVVYGIEYTLDTRLQIARIERGRSLPKKLWSMLWNLRQERGRRAALRAADGIQMNGFPAEQDYAAMNALPLRYLDNRMSAQIMATEAEVDARRQRHGERRPLRLIHSGRLEPMKGGHLLVPLAQALCDARVPFTLDIYGAGSLEADIRTGIAAAPQLRERVQLHAPVPFESELVPISRQQADVFVSCHVQSDPSCTYLEAMGCGLPVVGFANRMLAALVRDSQGGWCLPMGDVAQMAALIGTLDRDRASVMTHADAALRYARQHDFQAEFDARMRHLAQVVSRVSVPAADATLPQHGLAGS</sequence>
<comment type="caution">
    <text evidence="1">The sequence shown here is derived from an EMBL/GenBank/DDBJ whole genome shotgun (WGS) entry which is preliminary data.</text>
</comment>
<protein>
    <submittedName>
        <fullName evidence="1">Glycosyltransferase</fullName>
    </submittedName>
</protein>
<dbReference type="PANTHER" id="PTHR45947">
    <property type="entry name" value="SULFOQUINOVOSYL TRANSFERASE SQD2"/>
    <property type="match status" value="1"/>
</dbReference>
<evidence type="ECO:0000313" key="2">
    <source>
        <dbReference type="Proteomes" id="UP000478740"/>
    </source>
</evidence>
<proteinExistence type="predicted"/>
<reference evidence="1 2" key="1">
    <citation type="submission" date="2019-11" db="EMBL/GenBank/DDBJ databases">
        <authorList>
            <person name="Dong K."/>
        </authorList>
    </citation>
    <scope>NUCLEOTIDE SEQUENCE [LARGE SCALE GENOMIC DNA]</scope>
    <source>
        <strain evidence="1 2">DK608</strain>
    </source>
</reference>
<gene>
    <name evidence="1" type="ORF">GL284_02975</name>
</gene>
<dbReference type="GO" id="GO:0016757">
    <property type="term" value="F:glycosyltransferase activity"/>
    <property type="evidence" value="ECO:0007669"/>
    <property type="project" value="TreeGrafter"/>
</dbReference>
<dbReference type="SUPFAM" id="SSF53756">
    <property type="entry name" value="UDP-Glycosyltransferase/glycogen phosphorylase"/>
    <property type="match status" value="1"/>
</dbReference>
<dbReference type="AlphaFoldDB" id="A0A6L6IW02"/>
<dbReference type="PANTHER" id="PTHR45947:SF3">
    <property type="entry name" value="SULFOQUINOVOSYL TRANSFERASE SQD2"/>
    <property type="match status" value="1"/>
</dbReference>
<dbReference type="Proteomes" id="UP000478740">
    <property type="component" value="Unassembled WGS sequence"/>
</dbReference>
<evidence type="ECO:0000313" key="1">
    <source>
        <dbReference type="EMBL" id="MTH63230.1"/>
    </source>
</evidence>
<organism evidence="1 2">
    <name type="scientific">Paracoccus shanxieyensis</name>
    <dbReference type="NCBI Taxonomy" id="2675752"/>
    <lineage>
        <taxon>Bacteria</taxon>
        <taxon>Pseudomonadati</taxon>
        <taxon>Pseudomonadota</taxon>
        <taxon>Alphaproteobacteria</taxon>
        <taxon>Rhodobacterales</taxon>
        <taxon>Paracoccaceae</taxon>
        <taxon>Paracoccus</taxon>
    </lineage>
</organism>
<dbReference type="RefSeq" id="WP_155043162.1">
    <property type="nucleotide sequence ID" value="NZ_WMIH01000005.1"/>
</dbReference>
<dbReference type="InterPro" id="IPR050194">
    <property type="entry name" value="Glycosyltransferase_grp1"/>
</dbReference>